<dbReference type="Pfam" id="PF00756">
    <property type="entry name" value="Esterase"/>
    <property type="match status" value="1"/>
</dbReference>
<dbReference type="InterPro" id="IPR050583">
    <property type="entry name" value="Mycobacterial_A85_antigen"/>
</dbReference>
<dbReference type="EMBL" id="LGTQ01000005">
    <property type="protein sequence ID" value="KPM49101.1"/>
    <property type="molecule type" value="Genomic_DNA"/>
</dbReference>
<dbReference type="InterPro" id="IPR029058">
    <property type="entry name" value="AB_hydrolase_fold"/>
</dbReference>
<gene>
    <name evidence="1" type="ORF">AFM12_00140</name>
</gene>
<dbReference type="Gene3D" id="2.60.40.10">
    <property type="entry name" value="Immunoglobulins"/>
    <property type="match status" value="1"/>
</dbReference>
<protein>
    <submittedName>
        <fullName evidence="1">Esterase</fullName>
    </submittedName>
</protein>
<reference evidence="1 2" key="1">
    <citation type="submission" date="2015-07" db="EMBL/GenBank/DDBJ databases">
        <title>The draft genome sequence of Leadbetterella sp. JN14-9.</title>
        <authorList>
            <person name="Liu Y."/>
            <person name="Du J."/>
            <person name="Shao Z."/>
        </authorList>
    </citation>
    <scope>NUCLEOTIDE SEQUENCE [LARGE SCALE GENOMIC DNA]</scope>
    <source>
        <strain evidence="1 2">JN14-9</strain>
    </source>
</reference>
<sequence length="385" mass="43473">MHRKQFFLIAFLSFGTNIFAQQEQVNIDWRPHRKTLDIPIPYSAGVVSPLVHDDRTVTIKLKAPEASSVSVVGLPGGERELSLQDEGIWEVKLGPLEPDIYIYRLKVDGVTAPDPNNSFVGMANQPPYSKLYVHGNEPQYFDIKNVPHGSVTRHFYHSDVTNGTRELFVYTPPGYDAANEYPVLYLAGGSGELAQNWMIEGRANFIMDNLLADGKVEPMLIVVPNNQLLHRMHPDHVNLTFDLFERDLKEHIIPFVDSNYSTIENKHGRALSGLSMGGRHSMIIGLRNLDTFGSFGIMSAGDAEAEETLKDFLNDPAANEKVDYLLVGQGPLEATNRMGERVFALTKAFDNHGIKYEYYDEKGGAHEWKTWRQLLYAKLLPELWR</sequence>
<keyword evidence="2" id="KW-1185">Reference proteome</keyword>
<dbReference type="Proteomes" id="UP000050454">
    <property type="component" value="Unassembled WGS sequence"/>
</dbReference>
<dbReference type="AlphaFoldDB" id="A0A0P7C393"/>
<dbReference type="STRING" id="1605367.AFM12_00140"/>
<accession>A0A0P7C393</accession>
<dbReference type="SUPFAM" id="SSF53474">
    <property type="entry name" value="alpha/beta-Hydrolases"/>
    <property type="match status" value="1"/>
</dbReference>
<dbReference type="InterPro" id="IPR013783">
    <property type="entry name" value="Ig-like_fold"/>
</dbReference>
<dbReference type="InterPro" id="IPR000801">
    <property type="entry name" value="Esterase-like"/>
</dbReference>
<organism evidence="1 2">
    <name type="scientific">Jiulongibacter sediminis</name>
    <dbReference type="NCBI Taxonomy" id="1605367"/>
    <lineage>
        <taxon>Bacteria</taxon>
        <taxon>Pseudomonadati</taxon>
        <taxon>Bacteroidota</taxon>
        <taxon>Cytophagia</taxon>
        <taxon>Cytophagales</taxon>
        <taxon>Leadbetterellaceae</taxon>
        <taxon>Jiulongibacter</taxon>
    </lineage>
</organism>
<name>A0A0P7C393_9BACT</name>
<dbReference type="RefSeq" id="WP_055142966.1">
    <property type="nucleotide sequence ID" value="NZ_JXSZ01000005.1"/>
</dbReference>
<proteinExistence type="predicted"/>
<dbReference type="OrthoDB" id="9803578at2"/>
<dbReference type="SUPFAM" id="SSF81296">
    <property type="entry name" value="E set domains"/>
    <property type="match status" value="1"/>
</dbReference>
<dbReference type="InterPro" id="IPR014756">
    <property type="entry name" value="Ig_E-set"/>
</dbReference>
<dbReference type="GO" id="GO:0016747">
    <property type="term" value="F:acyltransferase activity, transferring groups other than amino-acyl groups"/>
    <property type="evidence" value="ECO:0007669"/>
    <property type="project" value="TreeGrafter"/>
</dbReference>
<comment type="caution">
    <text evidence="1">The sequence shown here is derived from an EMBL/GenBank/DDBJ whole genome shotgun (WGS) entry which is preliminary data.</text>
</comment>
<dbReference type="PANTHER" id="PTHR48098:SF1">
    <property type="entry name" value="DIACYLGLYCEROL ACYLTRANSFERASE_MYCOLYLTRANSFERASE AG85A"/>
    <property type="match status" value="1"/>
</dbReference>
<dbReference type="Gene3D" id="3.40.50.1820">
    <property type="entry name" value="alpha/beta hydrolase"/>
    <property type="match status" value="1"/>
</dbReference>
<evidence type="ECO:0000313" key="2">
    <source>
        <dbReference type="Proteomes" id="UP000050454"/>
    </source>
</evidence>
<dbReference type="PANTHER" id="PTHR48098">
    <property type="entry name" value="ENTEROCHELIN ESTERASE-RELATED"/>
    <property type="match status" value="1"/>
</dbReference>
<dbReference type="PATRIC" id="fig|1605367.3.peg.1348"/>
<evidence type="ECO:0000313" key="1">
    <source>
        <dbReference type="EMBL" id="KPM49101.1"/>
    </source>
</evidence>